<dbReference type="PANTHER" id="PTHR23267">
    <property type="entry name" value="IMMUNOGLOBULIN LIGHT CHAIN"/>
    <property type="match status" value="1"/>
</dbReference>
<evidence type="ECO:0000313" key="8">
    <source>
        <dbReference type="Proteomes" id="UP000710432"/>
    </source>
</evidence>
<protein>
    <submittedName>
        <fullName evidence="7">Ig kappa chain V-IV region B17</fullName>
    </submittedName>
</protein>
<dbReference type="GO" id="GO:0019814">
    <property type="term" value="C:immunoglobulin complex"/>
    <property type="evidence" value="ECO:0007669"/>
    <property type="project" value="UniProtKB-KW"/>
</dbReference>
<dbReference type="Gene3D" id="2.60.40.10">
    <property type="entry name" value="Immunoglobulins"/>
    <property type="match status" value="1"/>
</dbReference>
<dbReference type="Pfam" id="PF07686">
    <property type="entry name" value="V-set"/>
    <property type="match status" value="1"/>
</dbReference>
<evidence type="ECO:0000256" key="3">
    <source>
        <dbReference type="ARBA" id="ARBA00023157"/>
    </source>
</evidence>
<name>A0A8J6G096_MICOH</name>
<dbReference type="FunFam" id="2.60.40.10:FF:001378">
    <property type="entry name" value="Immunoglobulin kappa variable 4-1"/>
    <property type="match status" value="1"/>
</dbReference>
<dbReference type="GO" id="GO:0002250">
    <property type="term" value="P:adaptive immune response"/>
    <property type="evidence" value="ECO:0007669"/>
    <property type="project" value="UniProtKB-KW"/>
</dbReference>
<evidence type="ECO:0000256" key="2">
    <source>
        <dbReference type="ARBA" id="ARBA00023130"/>
    </source>
</evidence>
<evidence type="ECO:0000313" key="7">
    <source>
        <dbReference type="EMBL" id="KAH0502709.1"/>
    </source>
</evidence>
<gene>
    <name evidence="7" type="ORF">LTLLF_191130</name>
</gene>
<keyword evidence="4" id="KW-1280">Immunoglobulin</keyword>
<evidence type="ECO:0000256" key="1">
    <source>
        <dbReference type="ARBA" id="ARBA00022859"/>
    </source>
</evidence>
<proteinExistence type="predicted"/>
<evidence type="ECO:0000256" key="4">
    <source>
        <dbReference type="ARBA" id="ARBA00043265"/>
    </source>
</evidence>
<dbReference type="InterPro" id="IPR013106">
    <property type="entry name" value="Ig_V-set"/>
</dbReference>
<sequence>MKSQTNVLMSLLLWVSVACADIIMTRSPSSIAVSTGEKATISCKSSQSLLYSKDQKNYLSWYQQKPGQTPKLLIYFASTQHTGVPDRFVGSGSETHFTLTITSVQAEDITASSCINLLPQCFSLQQKLLRVSAAACTTGCPSPAHFSLLPGRQ</sequence>
<evidence type="ECO:0000256" key="5">
    <source>
        <dbReference type="SAM" id="SignalP"/>
    </source>
</evidence>
<dbReference type="SMART" id="SM00406">
    <property type="entry name" value="IGv"/>
    <property type="match status" value="1"/>
</dbReference>
<dbReference type="InterPro" id="IPR007110">
    <property type="entry name" value="Ig-like_dom"/>
</dbReference>
<comment type="caution">
    <text evidence="7">The sequence shown here is derived from an EMBL/GenBank/DDBJ whole genome shotgun (WGS) entry which is preliminary data.</text>
</comment>
<keyword evidence="2" id="KW-1064">Adaptive immunity</keyword>
<dbReference type="Proteomes" id="UP000710432">
    <property type="component" value="Unassembled WGS sequence"/>
</dbReference>
<accession>A0A8J6G096</accession>
<reference evidence="7" key="1">
    <citation type="submission" date="2020-03" db="EMBL/GenBank/DDBJ databases">
        <title>Studies in the Genomics of Life Span.</title>
        <authorList>
            <person name="Glass D."/>
        </authorList>
    </citation>
    <scope>NUCLEOTIDE SEQUENCE</scope>
    <source>
        <strain evidence="7">LTLLF</strain>
        <tissue evidence="7">Muscle</tissue>
    </source>
</reference>
<feature type="domain" description="Ig-like" evidence="6">
    <location>
        <begin position="20"/>
        <end position="114"/>
    </location>
</feature>
<dbReference type="AlphaFoldDB" id="A0A8J6G096"/>
<organism evidence="7 8">
    <name type="scientific">Microtus ochrogaster</name>
    <name type="common">Prairie vole</name>
    <dbReference type="NCBI Taxonomy" id="79684"/>
    <lineage>
        <taxon>Eukaryota</taxon>
        <taxon>Metazoa</taxon>
        <taxon>Chordata</taxon>
        <taxon>Craniata</taxon>
        <taxon>Vertebrata</taxon>
        <taxon>Euteleostomi</taxon>
        <taxon>Mammalia</taxon>
        <taxon>Eutheria</taxon>
        <taxon>Euarchontoglires</taxon>
        <taxon>Glires</taxon>
        <taxon>Rodentia</taxon>
        <taxon>Myomorpha</taxon>
        <taxon>Muroidea</taxon>
        <taxon>Cricetidae</taxon>
        <taxon>Arvicolinae</taxon>
        <taxon>Microtus</taxon>
    </lineage>
</organism>
<keyword evidence="1" id="KW-0391">Immunity</keyword>
<keyword evidence="5" id="KW-0732">Signal</keyword>
<feature type="chain" id="PRO_5035229648" evidence="5">
    <location>
        <begin position="21"/>
        <end position="153"/>
    </location>
</feature>
<dbReference type="EMBL" id="JAATJU010025759">
    <property type="protein sequence ID" value="KAH0502709.1"/>
    <property type="molecule type" value="Genomic_DNA"/>
</dbReference>
<dbReference type="PROSITE" id="PS50835">
    <property type="entry name" value="IG_LIKE"/>
    <property type="match status" value="1"/>
</dbReference>
<evidence type="ECO:0000259" key="6">
    <source>
        <dbReference type="PROSITE" id="PS50835"/>
    </source>
</evidence>
<dbReference type="PROSITE" id="PS51257">
    <property type="entry name" value="PROKAR_LIPOPROTEIN"/>
    <property type="match status" value="1"/>
</dbReference>
<dbReference type="InterPro" id="IPR013783">
    <property type="entry name" value="Ig-like_fold"/>
</dbReference>
<dbReference type="SUPFAM" id="SSF48726">
    <property type="entry name" value="Immunoglobulin"/>
    <property type="match status" value="1"/>
</dbReference>
<keyword evidence="3" id="KW-1015">Disulfide bond</keyword>
<dbReference type="InterPro" id="IPR036179">
    <property type="entry name" value="Ig-like_dom_sf"/>
</dbReference>
<dbReference type="InterPro" id="IPR050150">
    <property type="entry name" value="IgV_Light_Chain"/>
</dbReference>
<feature type="signal peptide" evidence="5">
    <location>
        <begin position="1"/>
        <end position="20"/>
    </location>
</feature>